<keyword evidence="3 4" id="KW-0620">Polyamine biosynthesis</keyword>
<protein>
    <submittedName>
        <fullName evidence="7">Fused MFS/spermidine synthase</fullName>
    </submittedName>
</protein>
<dbReference type="AlphaFoldDB" id="A0A8J6TW18"/>
<reference evidence="7 8" key="1">
    <citation type="submission" date="2020-08" db="EMBL/GenBank/DDBJ databases">
        <title>Bridging the membrane lipid divide: bacteria of the FCB group superphylum have the potential to synthesize archaeal ether lipids.</title>
        <authorList>
            <person name="Villanueva L."/>
            <person name="Von Meijenfeldt F.A.B."/>
            <person name="Westbye A.B."/>
            <person name="Yadav S."/>
            <person name="Hopmans E.C."/>
            <person name="Dutilh B.E."/>
            <person name="Sinninghe Damste J.S."/>
        </authorList>
    </citation>
    <scope>NUCLEOTIDE SEQUENCE [LARGE SCALE GENOMIC DNA]</scope>
    <source>
        <strain evidence="7">NIOZ-UU17</strain>
    </source>
</reference>
<comment type="caution">
    <text evidence="7">The sequence shown here is derived from an EMBL/GenBank/DDBJ whole genome shotgun (WGS) entry which is preliminary data.</text>
</comment>
<proteinExistence type="inferred from homology"/>
<organism evidence="7 8">
    <name type="scientific">Candidatus Desulfatibia vada</name>
    <dbReference type="NCBI Taxonomy" id="2841696"/>
    <lineage>
        <taxon>Bacteria</taxon>
        <taxon>Pseudomonadati</taxon>
        <taxon>Thermodesulfobacteriota</taxon>
        <taxon>Desulfobacteria</taxon>
        <taxon>Desulfobacterales</taxon>
        <taxon>Desulfobacterales incertae sedis</taxon>
        <taxon>Candidatus Desulfatibia</taxon>
    </lineage>
</organism>
<feature type="transmembrane region" description="Helical" evidence="5">
    <location>
        <begin position="240"/>
        <end position="260"/>
    </location>
</feature>
<feature type="transmembrane region" description="Helical" evidence="5">
    <location>
        <begin position="364"/>
        <end position="386"/>
    </location>
</feature>
<dbReference type="SUPFAM" id="SSF53335">
    <property type="entry name" value="S-adenosyl-L-methionine-dependent methyltransferases"/>
    <property type="match status" value="1"/>
</dbReference>
<dbReference type="NCBIfam" id="NF037959">
    <property type="entry name" value="MFS_SpdSyn"/>
    <property type="match status" value="1"/>
</dbReference>
<dbReference type="PANTHER" id="PTHR43317">
    <property type="entry name" value="THERMOSPERMINE SYNTHASE ACAULIS5"/>
    <property type="match status" value="1"/>
</dbReference>
<evidence type="ECO:0000259" key="6">
    <source>
        <dbReference type="PROSITE" id="PS51006"/>
    </source>
</evidence>
<dbReference type="PROSITE" id="PS51006">
    <property type="entry name" value="PABS_2"/>
    <property type="match status" value="1"/>
</dbReference>
<evidence type="ECO:0000256" key="1">
    <source>
        <dbReference type="ARBA" id="ARBA00007867"/>
    </source>
</evidence>
<evidence type="ECO:0000313" key="7">
    <source>
        <dbReference type="EMBL" id="MBC8433732.1"/>
    </source>
</evidence>
<evidence type="ECO:0000256" key="5">
    <source>
        <dbReference type="SAM" id="Phobius"/>
    </source>
</evidence>
<feature type="active site" description="Proton acceptor" evidence="4">
    <location>
        <position position="577"/>
    </location>
</feature>
<dbReference type="CDD" id="cd06174">
    <property type="entry name" value="MFS"/>
    <property type="match status" value="1"/>
</dbReference>
<keyword evidence="5" id="KW-0472">Membrane</keyword>
<feature type="transmembrane region" description="Helical" evidence="5">
    <location>
        <begin position="183"/>
        <end position="205"/>
    </location>
</feature>
<feature type="transmembrane region" description="Helical" evidence="5">
    <location>
        <begin position="419"/>
        <end position="437"/>
    </location>
</feature>
<feature type="transmembrane region" description="Helical" evidence="5">
    <location>
        <begin position="304"/>
        <end position="321"/>
    </location>
</feature>
<evidence type="ECO:0000256" key="2">
    <source>
        <dbReference type="ARBA" id="ARBA00022679"/>
    </source>
</evidence>
<feature type="transmembrane region" description="Helical" evidence="5">
    <location>
        <begin position="333"/>
        <end position="352"/>
    </location>
</feature>
<keyword evidence="2 4" id="KW-0808">Transferase</keyword>
<dbReference type="InterPro" id="IPR029063">
    <property type="entry name" value="SAM-dependent_MTases_sf"/>
</dbReference>
<keyword evidence="5" id="KW-0812">Transmembrane</keyword>
<gene>
    <name evidence="7" type="ORF">H8D96_17620</name>
</gene>
<name>A0A8J6TW18_9BACT</name>
<feature type="domain" description="PABS" evidence="6">
    <location>
        <begin position="424"/>
        <end position="661"/>
    </location>
</feature>
<dbReference type="PANTHER" id="PTHR43317:SF1">
    <property type="entry name" value="THERMOSPERMINE SYNTHASE ACAULIS5"/>
    <property type="match status" value="1"/>
</dbReference>
<evidence type="ECO:0000256" key="3">
    <source>
        <dbReference type="ARBA" id="ARBA00023115"/>
    </source>
</evidence>
<feature type="non-terminal residue" evidence="7">
    <location>
        <position position="798"/>
    </location>
</feature>
<evidence type="ECO:0000313" key="8">
    <source>
        <dbReference type="Proteomes" id="UP000605201"/>
    </source>
</evidence>
<feature type="transmembrane region" description="Helical" evidence="5">
    <location>
        <begin position="392"/>
        <end position="410"/>
    </location>
</feature>
<feature type="transmembrane region" description="Helical" evidence="5">
    <location>
        <begin position="272"/>
        <end position="292"/>
    </location>
</feature>
<feature type="transmembrane region" description="Helical" evidence="5">
    <location>
        <begin position="30"/>
        <end position="53"/>
    </location>
</feature>
<dbReference type="GO" id="GO:0016740">
    <property type="term" value="F:transferase activity"/>
    <property type="evidence" value="ECO:0007669"/>
    <property type="project" value="UniProtKB-UniRule"/>
</dbReference>
<feature type="transmembrane region" description="Helical" evidence="5">
    <location>
        <begin position="74"/>
        <end position="95"/>
    </location>
</feature>
<sequence length="798" mass="88329">MNRDKVIFGLFFISGFCSLLYQVVWIRLAYASFGILTSVLSILISVFMLGLAAGSWAGGRWIVRLTARTGLSAIYFYALSEFLIGIGAFFVPFLFNRGESLLLVMGSMDSANYIIGSALVIVLTTIPWCFFMGTTFPTMMAFIKENDFSQKTSFGFLYLANVLGAMSGTLVSALVMIELLGFWNTLLVAGCANFTVAATGLLLGLRYPYKSAYDAETGTTSTAEEHQARTVSGTGAKKRIIYAILFTTGFTSMALEVIWFRAYTPVLKTQVYSFAFLLFTYLLSTSIGSFAYRRHLKNNSVLSTPALLGLIMMAVFLPVVVNAPRFNVSAVKILASIAPFCGFLGYLTPKLIDEYSQGQPQSAGYAYALNILGCILGPLFASYFLLPVLSSTQSMIVMGLPFFAFFAMHIRSMDLNRTWSVALTVLAGVLVAFSFFASRSLEEQIAGKNGLVLRDHTATVIARHIGNKMELLVNGTHQGSKTIITKVMAHLPMTMLEREPKSALVICFGMGVTFRSLINWKIQTTAVELVPSVIKSFGYFCQDADNFMKHPDARIVIDDGRRFLRRTRDHFDVITLDPPCPPETAGSSLLYSEEFYNLAKSRLVEAGILQQWFPGGEPKMLQAVAASIKKSFPYVKIFRGAYGFGFHFIASKTPMQTPTVDEFILRLPEAARLDLLEIDALETANTDLRRLVSNILTVELAPGELPDDPPPIYITDDKPFNEYFALRRFFGWYKTTTNPPLIRSLNQAEEAFVHTRIKSAKAFLDAYPDINASGDIRLETLAAALSNWMTDSQASKQS</sequence>
<keyword evidence="5" id="KW-1133">Transmembrane helix</keyword>
<dbReference type="InterPro" id="IPR030374">
    <property type="entry name" value="PABS"/>
</dbReference>
<dbReference type="Proteomes" id="UP000605201">
    <property type="component" value="Unassembled WGS sequence"/>
</dbReference>
<dbReference type="GO" id="GO:0006596">
    <property type="term" value="P:polyamine biosynthetic process"/>
    <property type="evidence" value="ECO:0007669"/>
    <property type="project" value="UniProtKB-UniRule"/>
</dbReference>
<feature type="transmembrane region" description="Helical" evidence="5">
    <location>
        <begin position="115"/>
        <end position="143"/>
    </location>
</feature>
<feature type="transmembrane region" description="Helical" evidence="5">
    <location>
        <begin position="7"/>
        <end position="24"/>
    </location>
</feature>
<dbReference type="Pfam" id="PF01564">
    <property type="entry name" value="Spermine_synth"/>
    <property type="match status" value="1"/>
</dbReference>
<feature type="transmembrane region" description="Helical" evidence="5">
    <location>
        <begin position="155"/>
        <end position="177"/>
    </location>
</feature>
<dbReference type="EMBL" id="JACNIG010000327">
    <property type="protein sequence ID" value="MBC8433732.1"/>
    <property type="molecule type" value="Genomic_DNA"/>
</dbReference>
<dbReference type="Gene3D" id="3.40.50.150">
    <property type="entry name" value="Vaccinia Virus protein VP39"/>
    <property type="match status" value="1"/>
</dbReference>
<comment type="similarity">
    <text evidence="1">Belongs to the spermidine/spermine synthase family.</text>
</comment>
<accession>A0A8J6TW18</accession>
<evidence type="ECO:0000256" key="4">
    <source>
        <dbReference type="PROSITE-ProRule" id="PRU00354"/>
    </source>
</evidence>